<evidence type="ECO:0000313" key="1">
    <source>
        <dbReference type="EMBL" id="BAT60264.1"/>
    </source>
</evidence>
<dbReference type="Proteomes" id="UP000236884">
    <property type="component" value="Chromosome"/>
</dbReference>
<protein>
    <submittedName>
        <fullName evidence="1">Uncharacterized protein</fullName>
    </submittedName>
</protein>
<gene>
    <name evidence="1" type="ORF">GJW-30_1_02800</name>
</gene>
<dbReference type="RefSeq" id="WP_165391575.1">
    <property type="nucleotide sequence ID" value="NZ_AP014946.1"/>
</dbReference>
<keyword evidence="2" id="KW-1185">Reference proteome</keyword>
<evidence type="ECO:0000313" key="2">
    <source>
        <dbReference type="Proteomes" id="UP000236884"/>
    </source>
</evidence>
<accession>A0A0S3PWF5</accession>
<dbReference type="AlphaFoldDB" id="A0A0S3PWF5"/>
<dbReference type="KEGG" id="vgo:GJW-30_1_02800"/>
<organism evidence="1 2">
    <name type="scientific">Variibacter gotjawalensis</name>
    <dbReference type="NCBI Taxonomy" id="1333996"/>
    <lineage>
        <taxon>Bacteria</taxon>
        <taxon>Pseudomonadati</taxon>
        <taxon>Pseudomonadota</taxon>
        <taxon>Alphaproteobacteria</taxon>
        <taxon>Hyphomicrobiales</taxon>
        <taxon>Nitrobacteraceae</taxon>
        <taxon>Variibacter</taxon>
    </lineage>
</organism>
<reference evidence="1 2" key="1">
    <citation type="submission" date="2015-08" db="EMBL/GenBank/DDBJ databases">
        <title>Investigation of the bacterial diversity of lava forest soil.</title>
        <authorList>
            <person name="Lee J.S."/>
        </authorList>
    </citation>
    <scope>NUCLEOTIDE SEQUENCE [LARGE SCALE GENOMIC DNA]</scope>
    <source>
        <strain evidence="1 2">GJW-30</strain>
    </source>
</reference>
<name>A0A0S3PWF5_9BRAD</name>
<sequence length="97" mass="10821">MTFAEFKASLDQNSPVKDLPAALRALWWAGKGDWDAAHKLAQDDDSQDGAWVHAYLHRVEGDISNARYWYGHAGKPPRSDELAAEWQAISEALISAR</sequence>
<dbReference type="EMBL" id="AP014946">
    <property type="protein sequence ID" value="BAT60264.1"/>
    <property type="molecule type" value="Genomic_DNA"/>
</dbReference>
<proteinExistence type="predicted"/>